<evidence type="ECO:0000256" key="7">
    <source>
        <dbReference type="ARBA" id="ARBA00023136"/>
    </source>
</evidence>
<keyword evidence="8" id="KW-0998">Cell outer membrane</keyword>
<keyword evidence="5" id="KW-0732">Signal</keyword>
<dbReference type="Gene3D" id="2.60.40.3500">
    <property type="match status" value="1"/>
</dbReference>
<dbReference type="Pfam" id="PF00263">
    <property type="entry name" value="Secretin"/>
    <property type="match status" value="1"/>
</dbReference>
<dbReference type="PANTHER" id="PTHR30604">
    <property type="entry name" value="PROTEIN TRANSPORT PROTEIN HOFQ"/>
    <property type="match status" value="1"/>
</dbReference>
<evidence type="ECO:0000259" key="13">
    <source>
        <dbReference type="SMART" id="SM00965"/>
    </source>
</evidence>
<dbReference type="GO" id="GO:0009279">
    <property type="term" value="C:cell outer membrane"/>
    <property type="evidence" value="ECO:0007669"/>
    <property type="project" value="UniProtKB-SubCell"/>
</dbReference>
<dbReference type="SMART" id="SM00965">
    <property type="entry name" value="STN"/>
    <property type="match status" value="1"/>
</dbReference>
<evidence type="ECO:0000256" key="1">
    <source>
        <dbReference type="ARBA" id="ARBA00004442"/>
    </source>
</evidence>
<dbReference type="GO" id="GO:0030420">
    <property type="term" value="P:establishment of competence for transformation"/>
    <property type="evidence" value="ECO:0007669"/>
    <property type="project" value="UniProtKB-KW"/>
</dbReference>
<comment type="caution">
    <text evidence="14">The sequence shown here is derived from an EMBL/GenBank/DDBJ whole genome shotgun (WGS) entry which is preliminary data.</text>
</comment>
<gene>
    <name evidence="14" type="primary">pilQ</name>
    <name evidence="14" type="ORF">RJN63_21320</name>
</gene>
<keyword evidence="6" id="KW-0653">Protein transport</keyword>
<accession>A0AAE4GBQ1</accession>
<dbReference type="RefSeq" id="WP_310837577.1">
    <property type="nucleotide sequence ID" value="NZ_JBCGUI010000013.1"/>
</dbReference>
<evidence type="ECO:0000256" key="12">
    <source>
        <dbReference type="RuleBase" id="RU004004"/>
    </source>
</evidence>
<keyword evidence="4 12" id="KW-0813">Transport</keyword>
<feature type="domain" description="Secretin/TonB short N-terminal" evidence="13">
    <location>
        <begin position="279"/>
        <end position="327"/>
    </location>
</feature>
<evidence type="ECO:0000256" key="3">
    <source>
        <dbReference type="ARBA" id="ARBA00014124"/>
    </source>
</evidence>
<dbReference type="InterPro" id="IPR005644">
    <property type="entry name" value="NolW-like"/>
</dbReference>
<dbReference type="InterPro" id="IPR038591">
    <property type="entry name" value="NolW-like_sf"/>
</dbReference>
<evidence type="ECO:0000256" key="9">
    <source>
        <dbReference type="ARBA" id="ARBA00023287"/>
    </source>
</evidence>
<evidence type="ECO:0000256" key="4">
    <source>
        <dbReference type="ARBA" id="ARBA00022448"/>
    </source>
</evidence>
<evidence type="ECO:0000256" key="10">
    <source>
        <dbReference type="ARBA" id="ARBA00024678"/>
    </source>
</evidence>
<dbReference type="EMBL" id="JAVRAA010000013">
    <property type="protein sequence ID" value="MDT0339389.1"/>
    <property type="molecule type" value="Genomic_DNA"/>
</dbReference>
<proteinExistence type="inferred from homology"/>
<dbReference type="GO" id="GO:0009306">
    <property type="term" value="P:protein secretion"/>
    <property type="evidence" value="ECO:0007669"/>
    <property type="project" value="InterPro"/>
</dbReference>
<dbReference type="PANTHER" id="PTHR30604:SF1">
    <property type="entry name" value="DNA UTILIZATION PROTEIN HOFQ"/>
    <property type="match status" value="1"/>
</dbReference>
<evidence type="ECO:0000256" key="2">
    <source>
        <dbReference type="ARBA" id="ARBA00006304"/>
    </source>
</evidence>
<dbReference type="NCBIfam" id="TIGR02515">
    <property type="entry name" value="IV_pilus_PilQ"/>
    <property type="match status" value="1"/>
</dbReference>
<dbReference type="Gene3D" id="3.30.1370.120">
    <property type="match status" value="1"/>
</dbReference>
<reference evidence="14" key="1">
    <citation type="submission" date="2023-02" db="EMBL/GenBank/DDBJ databases">
        <title>Description of Herbaspirillum huttiense subsp. nephrolepsisexaltata and Herbaspirillum huttiense subsp. lycopersicon.</title>
        <authorList>
            <person name="Poudel M."/>
            <person name="Sharma A."/>
            <person name="Goss E."/>
            <person name="Tapia J.H."/>
            <person name="Harmon C.M."/>
            <person name="Jones J.B."/>
        </authorList>
    </citation>
    <scope>NUCLEOTIDE SEQUENCE</scope>
    <source>
        <strain evidence="14">NC40101</strain>
    </source>
</reference>
<dbReference type="InterPro" id="IPR001775">
    <property type="entry name" value="GspD/PilQ"/>
</dbReference>
<dbReference type="AlphaFoldDB" id="A0AAE4GBQ1"/>
<sequence length="680" mass="73771">MILFLLALLALLASHAVLAENRLLAIHLHPRADGTTLELQLQAPVDPALVQNFLLIEPPQLVLDLPRSTAAATLARSLSGSGLVKRIQLAEDDERLRLQVLLKHAAIYQLRAEEERLLVDLARQPPSDPVALQAIDLRRGPQGEAHLAVDMGSHAHTVQVRQLGGRLVVDIAGATVPPALRRLVETGQMGTPVLQYRAYGHQDGARLVLEMQGQWRYQAYQSKRRLMIDVVPVKPGTLTGIAAAGLQEGKTYGGPRLSLNFQNIDVRTALQVLAEHSGINIVASDTITGQLSLRLKDLPWEQVLDLILQARGLEMRRHGEVLRIAPRDEMLARERLELEQKAMIADLEPLHAESFQLNYQRADTLRKALGIGEDGSTQANRRNALLSRRGSAMIDSHTNQLLITDTLAVLANVRKLIERIDVASRQVLIEARIVEADDSFSRNLGIKLGLAATTRGAAVGNGYAAIAEQSGQTPATPDLTLREPALNLRADGLSGAAPGSFAFTLFNAAARRFLNVELSALEADGRGKIVSSPRLITADQQAALIEQGEEIPYQQSAGNGSTATAFKKANLKLEVTPQITPDGNVILDVDVNKDSRGSVTPGGLAINTKHIKTKVQVEDGGTVVIGGIYTQTDNDHETRVPLLGDLPVLGALFRSQSKVRDKTELLIFLTPRIVAGPRPY</sequence>
<dbReference type="InterPro" id="IPR013355">
    <property type="entry name" value="Pilus_4_PilQ"/>
</dbReference>
<dbReference type="Gene3D" id="2.60.40.3470">
    <property type="match status" value="1"/>
</dbReference>
<organism evidence="14">
    <name type="scientific">Herbaspirillum huttiense subsp. nephrolepidis</name>
    <dbReference type="NCBI Taxonomy" id="3075126"/>
    <lineage>
        <taxon>Bacteria</taxon>
        <taxon>Pseudomonadati</taxon>
        <taxon>Pseudomonadota</taxon>
        <taxon>Betaproteobacteria</taxon>
        <taxon>Burkholderiales</taxon>
        <taxon>Oxalobacteraceae</taxon>
        <taxon>Herbaspirillum</taxon>
    </lineage>
</organism>
<evidence type="ECO:0000256" key="8">
    <source>
        <dbReference type="ARBA" id="ARBA00023237"/>
    </source>
</evidence>
<dbReference type="InterPro" id="IPR004846">
    <property type="entry name" value="T2SS/T3SS_dom"/>
</dbReference>
<dbReference type="Pfam" id="PF11741">
    <property type="entry name" value="AMIN"/>
    <property type="match status" value="2"/>
</dbReference>
<keyword evidence="7" id="KW-0472">Membrane</keyword>
<dbReference type="InterPro" id="IPR011662">
    <property type="entry name" value="Secretin/TonB_short_N"/>
</dbReference>
<evidence type="ECO:0000256" key="11">
    <source>
        <dbReference type="ARBA" id="ARBA00025897"/>
    </source>
</evidence>
<comment type="subunit">
    <text evidence="11">Homododecamer. Tetramer of trimer.</text>
</comment>
<dbReference type="Pfam" id="PF03958">
    <property type="entry name" value="Secretin_N"/>
    <property type="match status" value="1"/>
</dbReference>
<comment type="subcellular location">
    <subcellularLocation>
        <location evidence="1 12">Cell outer membrane</location>
    </subcellularLocation>
</comment>
<comment type="function">
    <text evidence="10">Required for type IV pilus biogenesis and competence. Could function as a pore for exit of the pilus but also as a channel for entry of heme and antimicrobial agents and uptake of transforming DNA.</text>
</comment>
<dbReference type="Gene3D" id="3.30.1370.130">
    <property type="match status" value="1"/>
</dbReference>
<dbReference type="InterPro" id="IPR051808">
    <property type="entry name" value="Type_IV_pilus_biogenesis"/>
</dbReference>
<dbReference type="PROSITE" id="PS00875">
    <property type="entry name" value="T2SP_D"/>
    <property type="match status" value="1"/>
</dbReference>
<evidence type="ECO:0000256" key="5">
    <source>
        <dbReference type="ARBA" id="ARBA00022729"/>
    </source>
</evidence>
<comment type="similarity">
    <text evidence="2">Belongs to the bacterial secretin family. PilQ subfamily.</text>
</comment>
<dbReference type="InterPro" id="IPR021731">
    <property type="entry name" value="AMIN_dom"/>
</dbReference>
<name>A0AAE4GBQ1_9BURK</name>
<dbReference type="InterPro" id="IPR004845">
    <property type="entry name" value="T2SS_GspD_CS"/>
</dbReference>
<dbReference type="PRINTS" id="PR00811">
    <property type="entry name" value="BCTERIALGSPD"/>
</dbReference>
<protein>
    <recommendedName>
        <fullName evidence="3">Type IV pilus biogenesis and competence protein PilQ</fullName>
    </recommendedName>
</protein>
<evidence type="ECO:0000313" key="14">
    <source>
        <dbReference type="EMBL" id="MDT0339389.1"/>
    </source>
</evidence>
<evidence type="ECO:0000256" key="6">
    <source>
        <dbReference type="ARBA" id="ARBA00022927"/>
    </source>
</evidence>
<keyword evidence="9" id="KW-0178">Competence</keyword>